<feature type="binding site" evidence="12">
    <location>
        <position position="287"/>
    </location>
    <ligand>
        <name>K(+)</name>
        <dbReference type="ChEBI" id="CHEBI:29103"/>
    </ligand>
</feature>
<dbReference type="GO" id="GO:0005829">
    <property type="term" value="C:cytosol"/>
    <property type="evidence" value="ECO:0007669"/>
    <property type="project" value="TreeGrafter"/>
</dbReference>
<comment type="caution">
    <text evidence="12">Lacks conserved residue(s) required for the propagation of feature annotation.</text>
</comment>
<sequence>MANKIVIMGSLNLDTIIKINRMPVPGETLSTDYKANSPGGKGANQAVAAARAGSQTSFIGKIGKDQSGDYMLNCLKQENIDTAAVVYDDNVGTGAAEIFLYPDGQNSILVYGGSNQTLSVDEVDANAEKIAAADFLIAQFEIPQEAILAGFKIAKQNNVKTVLNPAPAQNINPEIIKLTDILIPNETESETLTGIKITDIDSMSQTRKAFAKMGVDNIIVTVGSRGAYYATKNADGFQAANKVQAVDTTAAGDTFIGALTAKLDKSFNNLAEAISFAQKASAITVQRVGAQPSIPTLKEITDYIAQSK</sequence>
<feature type="binding site" evidence="12">
    <location>
        <begin position="252"/>
        <end position="253"/>
    </location>
    <ligand>
        <name>ATP</name>
        <dbReference type="ChEBI" id="CHEBI:30616"/>
    </ligand>
</feature>
<comment type="similarity">
    <text evidence="1">Belongs to the carbohydrate kinase pfkB family.</text>
</comment>
<dbReference type="CDD" id="cd01174">
    <property type="entry name" value="ribokinase"/>
    <property type="match status" value="1"/>
</dbReference>
<evidence type="ECO:0000256" key="4">
    <source>
        <dbReference type="ARBA" id="ARBA00022679"/>
    </source>
</evidence>
<feature type="binding site" evidence="12">
    <location>
        <position position="249"/>
    </location>
    <ligand>
        <name>K(+)</name>
        <dbReference type="ChEBI" id="CHEBI:29103"/>
    </ligand>
</feature>
<dbReference type="Proteomes" id="UP000559117">
    <property type="component" value="Unassembled WGS sequence"/>
</dbReference>
<evidence type="ECO:0000256" key="1">
    <source>
        <dbReference type="ARBA" id="ARBA00005380"/>
    </source>
</evidence>
<dbReference type="Pfam" id="PF00294">
    <property type="entry name" value="PfkB"/>
    <property type="match status" value="1"/>
</dbReference>
<reference evidence="14 15" key="1">
    <citation type="submission" date="2020-08" db="EMBL/GenBank/DDBJ databases">
        <title>Genomic Encyclopedia of Type Strains, Phase IV (KMG-IV): sequencing the most valuable type-strain genomes for metagenomic binning, comparative biology and taxonomic classification.</title>
        <authorList>
            <person name="Goeker M."/>
        </authorList>
    </citation>
    <scope>NUCLEOTIDE SEQUENCE [LARGE SCALE GENOMIC DNA]</scope>
    <source>
        <strain evidence="14 15">DSM 24661</strain>
    </source>
</reference>
<dbReference type="GO" id="GO:0005524">
    <property type="term" value="F:ATP binding"/>
    <property type="evidence" value="ECO:0007669"/>
    <property type="project" value="UniProtKB-UniRule"/>
</dbReference>
<keyword evidence="15" id="KW-1185">Reference proteome</keyword>
<evidence type="ECO:0000256" key="9">
    <source>
        <dbReference type="ARBA" id="ARBA00022842"/>
    </source>
</evidence>
<dbReference type="PANTHER" id="PTHR10584">
    <property type="entry name" value="SUGAR KINASE"/>
    <property type="match status" value="1"/>
</dbReference>
<dbReference type="PROSITE" id="PS00584">
    <property type="entry name" value="PFKB_KINASES_2"/>
    <property type="match status" value="1"/>
</dbReference>
<evidence type="ECO:0000259" key="13">
    <source>
        <dbReference type="Pfam" id="PF00294"/>
    </source>
</evidence>
<comment type="catalytic activity">
    <reaction evidence="12">
        <text>D-ribose + ATP = D-ribose 5-phosphate + ADP + H(+)</text>
        <dbReference type="Rhea" id="RHEA:13697"/>
        <dbReference type="ChEBI" id="CHEBI:15378"/>
        <dbReference type="ChEBI" id="CHEBI:30616"/>
        <dbReference type="ChEBI" id="CHEBI:47013"/>
        <dbReference type="ChEBI" id="CHEBI:78346"/>
        <dbReference type="ChEBI" id="CHEBI:456216"/>
        <dbReference type="EC" id="2.7.1.15"/>
    </reaction>
</comment>
<evidence type="ECO:0000256" key="2">
    <source>
        <dbReference type="ARBA" id="ARBA00012035"/>
    </source>
</evidence>
<keyword evidence="9 12" id="KW-0460">Magnesium</keyword>
<comment type="subcellular location">
    <subcellularLocation>
        <location evidence="12">Cytoplasm</location>
    </subcellularLocation>
</comment>
<evidence type="ECO:0000256" key="3">
    <source>
        <dbReference type="ARBA" id="ARBA00016943"/>
    </source>
</evidence>
<dbReference type="GO" id="GO:0046872">
    <property type="term" value="F:metal ion binding"/>
    <property type="evidence" value="ECO:0007669"/>
    <property type="project" value="UniProtKB-KW"/>
</dbReference>
<dbReference type="HAMAP" id="MF_01987">
    <property type="entry name" value="Ribokinase"/>
    <property type="match status" value="1"/>
</dbReference>
<dbReference type="EMBL" id="JACHFH010000007">
    <property type="protein sequence ID" value="MBB5335662.1"/>
    <property type="molecule type" value="Genomic_DNA"/>
</dbReference>
<keyword evidence="12" id="KW-0963">Cytoplasm</keyword>
<dbReference type="AlphaFoldDB" id="A0A840UN48"/>
<keyword evidence="10 12" id="KW-0630">Potassium</keyword>
<gene>
    <name evidence="12" type="primary">rbsK</name>
    <name evidence="14" type="ORF">HNR32_000794</name>
</gene>
<feature type="binding site" evidence="12">
    <location>
        <begin position="221"/>
        <end position="226"/>
    </location>
    <ligand>
        <name>ATP</name>
        <dbReference type="ChEBI" id="CHEBI:30616"/>
    </ligand>
</feature>
<evidence type="ECO:0000313" key="14">
    <source>
        <dbReference type="EMBL" id="MBB5335662.1"/>
    </source>
</evidence>
<evidence type="ECO:0000256" key="7">
    <source>
        <dbReference type="ARBA" id="ARBA00022777"/>
    </source>
</evidence>
<keyword evidence="6 12" id="KW-0547">Nucleotide-binding</keyword>
<dbReference type="InterPro" id="IPR002173">
    <property type="entry name" value="Carboh/pur_kinase_PfkB_CS"/>
</dbReference>
<feature type="binding site" evidence="12">
    <location>
        <position position="293"/>
    </location>
    <ligand>
        <name>K(+)</name>
        <dbReference type="ChEBI" id="CHEBI:29103"/>
    </ligand>
</feature>
<dbReference type="EC" id="2.7.1.15" evidence="2 12"/>
<feature type="binding site" evidence="12">
    <location>
        <begin position="12"/>
        <end position="14"/>
    </location>
    <ligand>
        <name>substrate</name>
    </ligand>
</feature>
<dbReference type="RefSeq" id="WP_183859857.1">
    <property type="nucleotide sequence ID" value="NZ_JACHFH010000007.1"/>
</dbReference>
<dbReference type="PRINTS" id="PR00990">
    <property type="entry name" value="RIBOKINASE"/>
</dbReference>
<comment type="activity regulation">
    <text evidence="12">Activated by a monovalent cation that binds near, but not in, the active site. The most likely occupant of the site in vivo is potassium. Ion binding induces a conformational change that may alter substrate affinity.</text>
</comment>
<feature type="binding site" evidence="12">
    <location>
        <position position="284"/>
    </location>
    <ligand>
        <name>K(+)</name>
        <dbReference type="ChEBI" id="CHEBI:29103"/>
    </ligand>
</feature>
<evidence type="ECO:0000313" key="15">
    <source>
        <dbReference type="Proteomes" id="UP000559117"/>
    </source>
</evidence>
<feature type="binding site" evidence="12">
    <location>
        <begin position="40"/>
        <end position="44"/>
    </location>
    <ligand>
        <name>substrate</name>
    </ligand>
</feature>
<protein>
    <recommendedName>
        <fullName evidence="3 12">Ribokinase</fullName>
        <shortName evidence="12">RK</shortName>
        <ecNumber evidence="2 12">2.7.1.15</ecNumber>
    </recommendedName>
</protein>
<comment type="pathway">
    <text evidence="12">Carbohydrate metabolism; D-ribose degradation; D-ribose 5-phosphate from beta-D-ribopyranose: step 2/2.</text>
</comment>
<feature type="domain" description="Carbohydrate kinase PfkB" evidence="13">
    <location>
        <begin position="3"/>
        <end position="296"/>
    </location>
</feature>
<dbReference type="InterPro" id="IPR011611">
    <property type="entry name" value="PfkB_dom"/>
</dbReference>
<accession>A0A840UN48</accession>
<feature type="active site" description="Proton acceptor" evidence="12">
    <location>
        <position position="253"/>
    </location>
</feature>
<dbReference type="InterPro" id="IPR002139">
    <property type="entry name" value="Ribo/fructo_kinase"/>
</dbReference>
<comment type="cofactor">
    <cofactor evidence="12">
        <name>Mg(2+)</name>
        <dbReference type="ChEBI" id="CHEBI:18420"/>
    </cofactor>
    <text evidence="12">Requires a divalent cation, most likely magnesium in vivo, as an electrophilic catalyst to aid phosphoryl group transfer. It is the chelate of the metal and the nucleotide that is the actual substrate.</text>
</comment>
<evidence type="ECO:0000256" key="11">
    <source>
        <dbReference type="ARBA" id="ARBA00023277"/>
    </source>
</evidence>
<keyword evidence="5 12" id="KW-0479">Metal-binding</keyword>
<feature type="binding site" evidence="12">
    <location>
        <position position="289"/>
    </location>
    <ligand>
        <name>K(+)</name>
        <dbReference type="ChEBI" id="CHEBI:29103"/>
    </ligand>
</feature>
<evidence type="ECO:0000256" key="10">
    <source>
        <dbReference type="ARBA" id="ARBA00022958"/>
    </source>
</evidence>
<dbReference type="Gene3D" id="3.40.1190.20">
    <property type="match status" value="1"/>
</dbReference>
<name>A0A840UN48_9FIRM</name>
<keyword evidence="11 12" id="KW-0119">Carbohydrate metabolism</keyword>
<comment type="function">
    <text evidence="12">Catalyzes the phosphorylation of ribose at O-5 in a reaction requiring ATP and magnesium. The resulting D-ribose-5-phosphate can then be used either for sythesis of nucleotides, histidine, and tryptophan, or as a component of the pentose phosphate pathway.</text>
</comment>
<feature type="binding site" evidence="12">
    <location>
        <position position="253"/>
    </location>
    <ligand>
        <name>substrate</name>
    </ligand>
</feature>
<dbReference type="SUPFAM" id="SSF53613">
    <property type="entry name" value="Ribokinase-like"/>
    <property type="match status" value="1"/>
</dbReference>
<dbReference type="GO" id="GO:0019303">
    <property type="term" value="P:D-ribose catabolic process"/>
    <property type="evidence" value="ECO:0007669"/>
    <property type="project" value="UniProtKB-UniRule"/>
</dbReference>
<comment type="caution">
    <text evidence="14">The sequence shown here is derived from an EMBL/GenBank/DDBJ whole genome shotgun (WGS) entry which is preliminary data.</text>
</comment>
<keyword evidence="7 12" id="KW-0418">Kinase</keyword>
<evidence type="ECO:0000256" key="8">
    <source>
        <dbReference type="ARBA" id="ARBA00022840"/>
    </source>
</evidence>
<feature type="binding site" evidence="12">
    <location>
        <position position="141"/>
    </location>
    <ligand>
        <name>substrate</name>
    </ligand>
</feature>
<proteinExistence type="inferred from homology"/>
<dbReference type="UniPathway" id="UPA00916">
    <property type="reaction ID" value="UER00889"/>
</dbReference>
<keyword evidence="8 12" id="KW-0067">ATP-binding</keyword>
<evidence type="ECO:0000256" key="5">
    <source>
        <dbReference type="ARBA" id="ARBA00022723"/>
    </source>
</evidence>
<evidence type="ECO:0000256" key="12">
    <source>
        <dbReference type="HAMAP-Rule" id="MF_01987"/>
    </source>
</evidence>
<dbReference type="InterPro" id="IPR011877">
    <property type="entry name" value="Ribokinase"/>
</dbReference>
<comment type="similarity">
    <text evidence="12">Belongs to the carbohydrate kinase PfkB family. Ribokinase subfamily.</text>
</comment>
<feature type="binding site" evidence="12">
    <location>
        <position position="247"/>
    </location>
    <ligand>
        <name>K(+)</name>
        <dbReference type="ChEBI" id="CHEBI:29103"/>
    </ligand>
</feature>
<keyword evidence="4 12" id="KW-0808">Transferase</keyword>
<dbReference type="GO" id="GO:0004747">
    <property type="term" value="F:ribokinase activity"/>
    <property type="evidence" value="ECO:0007669"/>
    <property type="project" value="UniProtKB-UniRule"/>
</dbReference>
<comment type="subunit">
    <text evidence="12">Homodimer.</text>
</comment>
<dbReference type="InterPro" id="IPR029056">
    <property type="entry name" value="Ribokinase-like"/>
</dbReference>
<evidence type="ECO:0000256" key="6">
    <source>
        <dbReference type="ARBA" id="ARBA00022741"/>
    </source>
</evidence>
<organism evidence="14 15">
    <name type="scientific">Pectinatus brassicae</name>
    <dbReference type="NCBI Taxonomy" id="862415"/>
    <lineage>
        <taxon>Bacteria</taxon>
        <taxon>Bacillati</taxon>
        <taxon>Bacillota</taxon>
        <taxon>Negativicutes</taxon>
        <taxon>Selenomonadales</taxon>
        <taxon>Selenomonadaceae</taxon>
        <taxon>Pectinatus</taxon>
    </lineage>
</organism>
<dbReference type="NCBIfam" id="TIGR02152">
    <property type="entry name" value="D_ribokin_bact"/>
    <property type="match status" value="1"/>
</dbReference>
<feature type="binding site" evidence="12">
    <location>
        <position position="185"/>
    </location>
    <ligand>
        <name>ATP</name>
        <dbReference type="ChEBI" id="CHEBI:30616"/>
    </ligand>
</feature>
<dbReference type="PANTHER" id="PTHR10584:SF166">
    <property type="entry name" value="RIBOKINASE"/>
    <property type="match status" value="1"/>
</dbReference>